<comment type="caution">
    <text evidence="1">The sequence shown here is derived from an EMBL/GenBank/DDBJ whole genome shotgun (WGS) entry which is preliminary data.</text>
</comment>
<dbReference type="RefSeq" id="WP_190825086.1">
    <property type="nucleotide sequence ID" value="NZ_CAWPPI010000009.1"/>
</dbReference>
<keyword evidence="2" id="KW-1185">Reference proteome</keyword>
<name>A0A8J6XFU8_9CYAN</name>
<dbReference type="Proteomes" id="UP000629098">
    <property type="component" value="Unassembled WGS sequence"/>
</dbReference>
<evidence type="ECO:0000313" key="2">
    <source>
        <dbReference type="Proteomes" id="UP000629098"/>
    </source>
</evidence>
<proteinExistence type="predicted"/>
<accession>A0A8J6XFU8</accession>
<evidence type="ECO:0000313" key="1">
    <source>
        <dbReference type="EMBL" id="MBD2770794.1"/>
    </source>
</evidence>
<dbReference type="AlphaFoldDB" id="A0A8J6XFU8"/>
<dbReference type="EMBL" id="JACXAE010000009">
    <property type="protein sequence ID" value="MBD2770794.1"/>
    <property type="molecule type" value="Genomic_DNA"/>
</dbReference>
<sequence length="182" mass="20842">MSVSIEIKQLDNIATWMISVIPTNLPSVLRGIFYMDGNPLPDDCFTFYNLEWDEKNLTLFLPVSAPLQWTFHKSLLGALLLRAAQISRFTYKIQFEDDALLSAQIIPIGFGIPVPSWIVYPTLWRDKSSQNGNTWQRKNVWFGGIPYIGEYTLRKIVDENGNYTDAFNDMLAEVKNDCLVIV</sequence>
<protein>
    <submittedName>
        <fullName evidence="1">Uncharacterized protein</fullName>
    </submittedName>
</protein>
<organism evidence="1 2">
    <name type="scientific">Iningainema tapete BLCC-T55</name>
    <dbReference type="NCBI Taxonomy" id="2748662"/>
    <lineage>
        <taxon>Bacteria</taxon>
        <taxon>Bacillati</taxon>
        <taxon>Cyanobacteriota</taxon>
        <taxon>Cyanophyceae</taxon>
        <taxon>Nostocales</taxon>
        <taxon>Scytonemataceae</taxon>
        <taxon>Iningainema tapete</taxon>
    </lineage>
</organism>
<reference evidence="1" key="1">
    <citation type="submission" date="2020-09" db="EMBL/GenBank/DDBJ databases">
        <title>Iningainema tapete sp. nov. (Scytonemataceae, Cyanobacteria) from greenhouses in central Florida (USA) produces two types of nodularin with biosynthetic potential for microcystin-LR and anabaenopeptins.</title>
        <authorList>
            <person name="Berthold D.E."/>
            <person name="Lefler F.W."/>
            <person name="Huang I.-S."/>
            <person name="Abdulla H."/>
            <person name="Zimba P.V."/>
            <person name="Laughinghouse H.D. IV."/>
        </authorList>
    </citation>
    <scope>NUCLEOTIDE SEQUENCE</scope>
    <source>
        <strain evidence="1">BLCCT55</strain>
    </source>
</reference>
<gene>
    <name evidence="1" type="ORF">ICL16_01300</name>
</gene>